<feature type="transmembrane region" description="Helical" evidence="1">
    <location>
        <begin position="71"/>
        <end position="92"/>
    </location>
</feature>
<gene>
    <name evidence="2" type="ORF">BTJ66_11845</name>
</gene>
<evidence type="ECO:0000313" key="2">
    <source>
        <dbReference type="EMBL" id="PHK48725.1"/>
    </source>
</evidence>
<sequence length="206" mass="24255">MLCNSLNITKNPKYRIIQIKDEYYLVNLTSNWLSYIFPMINWFIPKTYEKISRDEVDNLDLVNSNSDNSKMLFASGFGVLISVLFRSISSLFDVHLGRMIAIVLCLLIFFSIIFWHVYLQKKLTLKQYKFSKKNQKILLIPTLKNVMLLLFSFILFGFLSFGLIYLLIIENKQNIFVFICWGMVFTIFSVLNMFSIIDTKIYAKLK</sequence>
<evidence type="ECO:0000313" key="3">
    <source>
        <dbReference type="Proteomes" id="UP000223828"/>
    </source>
</evidence>
<dbReference type="EMBL" id="MRZN01000025">
    <property type="protein sequence ID" value="PHK48725.1"/>
    <property type="molecule type" value="Genomic_DNA"/>
</dbReference>
<feature type="transmembrane region" description="Helical" evidence="1">
    <location>
        <begin position="98"/>
        <end position="119"/>
    </location>
</feature>
<keyword evidence="1" id="KW-0812">Transmembrane</keyword>
<proteinExistence type="predicted"/>
<organism evidence="2 3">
    <name type="scientific">Staphylococcus edaphicus</name>
    <dbReference type="NCBI Taxonomy" id="1955013"/>
    <lineage>
        <taxon>Bacteria</taxon>
        <taxon>Bacillati</taxon>
        <taxon>Bacillota</taxon>
        <taxon>Bacilli</taxon>
        <taxon>Bacillales</taxon>
        <taxon>Staphylococcaceae</taxon>
        <taxon>Staphylococcus</taxon>
    </lineage>
</organism>
<evidence type="ECO:0008006" key="4">
    <source>
        <dbReference type="Google" id="ProtNLM"/>
    </source>
</evidence>
<dbReference type="OrthoDB" id="2414663at2"/>
<keyword evidence="1" id="KW-0472">Membrane</keyword>
<feature type="transmembrane region" description="Helical" evidence="1">
    <location>
        <begin position="146"/>
        <end position="169"/>
    </location>
</feature>
<accession>A0A2C6WKW4</accession>
<comment type="caution">
    <text evidence="2">The sequence shown here is derived from an EMBL/GenBank/DDBJ whole genome shotgun (WGS) entry which is preliminary data.</text>
</comment>
<name>A0A2C6WKW4_9STAP</name>
<dbReference type="NCBIfam" id="TIGR01218">
    <property type="entry name" value="Gpos_tandem_5TM"/>
    <property type="match status" value="1"/>
</dbReference>
<evidence type="ECO:0000256" key="1">
    <source>
        <dbReference type="SAM" id="Phobius"/>
    </source>
</evidence>
<feature type="transmembrane region" description="Helical" evidence="1">
    <location>
        <begin position="175"/>
        <end position="197"/>
    </location>
</feature>
<dbReference type="AlphaFoldDB" id="A0A2C6WKW4"/>
<dbReference type="InterPro" id="IPR005915">
    <property type="entry name" value="Tandem_5TM"/>
</dbReference>
<dbReference type="RefSeq" id="WP_099091154.1">
    <property type="nucleotide sequence ID" value="NZ_MRZN01000025.1"/>
</dbReference>
<feature type="transmembrane region" description="Helical" evidence="1">
    <location>
        <begin position="23"/>
        <end position="44"/>
    </location>
</feature>
<dbReference type="Proteomes" id="UP000223828">
    <property type="component" value="Unassembled WGS sequence"/>
</dbReference>
<dbReference type="Pfam" id="PF04276">
    <property type="entry name" value="DUF443"/>
    <property type="match status" value="1"/>
</dbReference>
<reference evidence="3" key="1">
    <citation type="submission" date="2017-10" db="EMBL/GenBank/DDBJ databases">
        <title>Staphylococcus edaphicus sp. nov., isolated in Antarctica, harbouring mecC gene and genomic islands essential in adaptation to extreme environment.</title>
        <authorList>
            <person name="Pantucek R."/>
            <person name="Sedlacek I."/>
            <person name="Indrakova A."/>
            <person name="Vrbovska V."/>
            <person name="Maslanova I."/>
            <person name="Kovarovic V."/>
            <person name="Svec P."/>
            <person name="Kralova S."/>
            <person name="Kristofova L."/>
            <person name="Keklakova J."/>
            <person name="Petras P."/>
            <person name="Doskar J."/>
        </authorList>
    </citation>
    <scope>NUCLEOTIDE SEQUENCE [LARGE SCALE GENOMIC DNA]</scope>
    <source>
        <strain evidence="3">CCM 5085</strain>
    </source>
</reference>
<protein>
    <recommendedName>
        <fullName evidence="4">DUF443 domain-containing protein</fullName>
    </recommendedName>
</protein>
<keyword evidence="1" id="KW-1133">Transmembrane helix</keyword>